<dbReference type="HOGENOM" id="CLU_1281536_0_0_9"/>
<keyword evidence="1" id="KW-1133">Transmembrane helix</keyword>
<comment type="caution">
    <text evidence="2">The sequence shown here is derived from an EMBL/GenBank/DDBJ whole genome shotgun (WGS) entry which is preliminary data.</text>
</comment>
<feature type="transmembrane region" description="Helical" evidence="1">
    <location>
        <begin position="79"/>
        <end position="108"/>
    </location>
</feature>
<protein>
    <submittedName>
        <fullName evidence="2">Uncharacterized protein</fullName>
    </submittedName>
</protein>
<reference evidence="2 3" key="1">
    <citation type="submission" date="2010-07" db="EMBL/GenBank/DDBJ databases">
        <authorList>
            <person name="Sid Ahmed O."/>
        </authorList>
    </citation>
    <scope>NUCLEOTIDE SEQUENCE [LARGE SCALE GENOMIC DNA]</scope>
    <source>
        <strain evidence="2 3">TX4248</strain>
    </source>
</reference>
<organism evidence="2 3">
    <name type="scientific">Enterococcus faecalis TX4248</name>
    <dbReference type="NCBI Taxonomy" id="749495"/>
    <lineage>
        <taxon>Bacteria</taxon>
        <taxon>Bacillati</taxon>
        <taxon>Bacillota</taxon>
        <taxon>Bacilli</taxon>
        <taxon>Lactobacillales</taxon>
        <taxon>Enterococcaceae</taxon>
        <taxon>Enterococcus</taxon>
    </lineage>
</organism>
<sequence length="215" mass="24790">MMVTEYLNIFAVLIQSTATGYFTYFLIKSNDLLVLSNAQKEEKIAVVSILSAINLAVFLLAQSIISYNLSNMEPYIQQFAAAILSFVLVLVIGLFVLPKAILSFFSWINKLRKKKGKLEFTHRAIRDTALDNSYHQYIYVFDFANNYIASGYLNVYQYNTDEYNELLLYAPKEPEKRRTVEAVEILFKNNDINILIDYEKKVKLYIVPMDEAVGE</sequence>
<evidence type="ECO:0000313" key="2">
    <source>
        <dbReference type="EMBL" id="EFM83900.1"/>
    </source>
</evidence>
<dbReference type="EMBL" id="AEBR01000012">
    <property type="protein sequence ID" value="EFM83900.1"/>
    <property type="molecule type" value="Genomic_DNA"/>
</dbReference>
<keyword evidence="1" id="KW-0812">Transmembrane</keyword>
<evidence type="ECO:0000313" key="3">
    <source>
        <dbReference type="Proteomes" id="UP000004846"/>
    </source>
</evidence>
<dbReference type="RefSeq" id="WP_002365137.1">
    <property type="nucleotide sequence ID" value="NZ_GL454418.1"/>
</dbReference>
<evidence type="ECO:0000256" key="1">
    <source>
        <dbReference type="SAM" id="Phobius"/>
    </source>
</evidence>
<gene>
    <name evidence="2" type="ORF">HMPREF9498_00480</name>
</gene>
<feature type="transmembrane region" description="Helical" evidence="1">
    <location>
        <begin position="6"/>
        <end position="27"/>
    </location>
</feature>
<proteinExistence type="predicted"/>
<accession>A0A125W9A2</accession>
<dbReference type="AlphaFoldDB" id="A0A125W9A2"/>
<name>A0A125W9A2_ENTFL</name>
<dbReference type="Proteomes" id="UP000004846">
    <property type="component" value="Unassembled WGS sequence"/>
</dbReference>
<feature type="transmembrane region" description="Helical" evidence="1">
    <location>
        <begin position="47"/>
        <end position="67"/>
    </location>
</feature>
<keyword evidence="1" id="KW-0472">Membrane</keyword>